<comment type="subcellular location">
    <subcellularLocation>
        <location evidence="1">Cell inner membrane</location>
        <topology evidence="1">Multi-pass membrane protein</topology>
    </subcellularLocation>
    <subcellularLocation>
        <location evidence="12">Membrane</location>
        <topology evidence="12">Multi-pass membrane protein</topology>
    </subcellularLocation>
</comment>
<evidence type="ECO:0000259" key="16">
    <source>
        <dbReference type="Pfam" id="PF01618"/>
    </source>
</evidence>
<evidence type="ECO:0000256" key="15">
    <source>
        <dbReference type="SAM" id="SignalP"/>
    </source>
</evidence>
<feature type="signal peptide" evidence="15">
    <location>
        <begin position="1"/>
        <end position="21"/>
    </location>
</feature>
<keyword evidence="9 14" id="KW-1133">Transmembrane helix</keyword>
<evidence type="ECO:0000256" key="8">
    <source>
        <dbReference type="ARBA" id="ARBA00022927"/>
    </source>
</evidence>
<evidence type="ECO:0000256" key="4">
    <source>
        <dbReference type="ARBA" id="ARBA00022448"/>
    </source>
</evidence>
<feature type="region of interest" description="Disordered" evidence="13">
    <location>
        <begin position="25"/>
        <end position="55"/>
    </location>
</feature>
<keyword evidence="15" id="KW-0732">Signal</keyword>
<evidence type="ECO:0000256" key="1">
    <source>
        <dbReference type="ARBA" id="ARBA00004429"/>
    </source>
</evidence>
<feature type="transmembrane region" description="Helical" evidence="14">
    <location>
        <begin position="87"/>
        <end position="109"/>
    </location>
</feature>
<dbReference type="GO" id="GO:0022857">
    <property type="term" value="F:transmembrane transporter activity"/>
    <property type="evidence" value="ECO:0007669"/>
    <property type="project" value="InterPro"/>
</dbReference>
<evidence type="ECO:0000256" key="12">
    <source>
        <dbReference type="RuleBase" id="RU004057"/>
    </source>
</evidence>
<evidence type="ECO:0000256" key="2">
    <source>
        <dbReference type="ARBA" id="ARBA00011471"/>
    </source>
</evidence>
<evidence type="ECO:0000256" key="3">
    <source>
        <dbReference type="ARBA" id="ARBA00022093"/>
    </source>
</evidence>
<keyword evidence="5" id="KW-1003">Cell membrane</keyword>
<dbReference type="EMBL" id="JACHOO010000002">
    <property type="protein sequence ID" value="MBB5752007.1"/>
    <property type="molecule type" value="Genomic_DNA"/>
</dbReference>
<evidence type="ECO:0000256" key="13">
    <source>
        <dbReference type="SAM" id="MobiDB-lite"/>
    </source>
</evidence>
<feature type="transmembrane region" description="Helical" evidence="14">
    <location>
        <begin position="195"/>
        <end position="220"/>
    </location>
</feature>
<sequence length="303" mass="30679">MRRFGPILALALLLLPGAAPAQQAPAAPAATGSTAAGQPATPATPPPGADLAPAIPSAEADPLAEGVDPATLPHDLSPAGMFANADAVVKSVIILLAGASVLTWAIFLAKSLELAGARTRTRALGRRLGRARSLDDAEDAIGRRRDPAAALVAAAVTERDLSADLSVDGIKERTASRLARIEAAAARDAGRGTGVLATVGSIAPFVGLFGTVWGIMNSFIGISQAQTTNLAIVAPGIAEALFATAIGLVAAIPAVVFYNVFARAIAGNRAALADVSAEVMRLLSRDLDRAAARERPRLSAAAE</sequence>
<keyword evidence="10 14" id="KW-0472">Membrane</keyword>
<evidence type="ECO:0000313" key="17">
    <source>
        <dbReference type="EMBL" id="MBB5752007.1"/>
    </source>
</evidence>
<evidence type="ECO:0000256" key="5">
    <source>
        <dbReference type="ARBA" id="ARBA00022475"/>
    </source>
</evidence>
<dbReference type="PANTHER" id="PTHR30625">
    <property type="entry name" value="PROTEIN TOLQ"/>
    <property type="match status" value="1"/>
</dbReference>
<comment type="caution">
    <text evidence="17">The sequence shown here is derived from an EMBL/GenBank/DDBJ whole genome shotgun (WGS) entry which is preliminary data.</text>
</comment>
<comment type="function">
    <text evidence="11">Involved in the TonB-dependent energy-dependent transport of various receptor-bound substrates. Protects ExbD from proteolytic degradation and functionally stabilizes TonB.</text>
</comment>
<feature type="transmembrane region" description="Helical" evidence="14">
    <location>
        <begin position="240"/>
        <end position="261"/>
    </location>
</feature>
<evidence type="ECO:0000256" key="6">
    <source>
        <dbReference type="ARBA" id="ARBA00022519"/>
    </source>
</evidence>
<dbReference type="NCBIfam" id="TIGR02797">
    <property type="entry name" value="exbB"/>
    <property type="match status" value="1"/>
</dbReference>
<evidence type="ECO:0000256" key="9">
    <source>
        <dbReference type="ARBA" id="ARBA00022989"/>
    </source>
</evidence>
<comment type="subunit">
    <text evidence="2">The accessory proteins ExbB and ExbD seem to form a complex with TonB.</text>
</comment>
<evidence type="ECO:0000256" key="11">
    <source>
        <dbReference type="ARBA" id="ARBA00024816"/>
    </source>
</evidence>
<dbReference type="InterPro" id="IPR002898">
    <property type="entry name" value="MotA_ExbB_proton_chnl"/>
</dbReference>
<protein>
    <recommendedName>
        <fullName evidence="3">Biopolymer transport protein ExbB</fullName>
    </recommendedName>
</protein>
<feature type="compositionally biased region" description="Low complexity" evidence="13">
    <location>
        <begin position="25"/>
        <end position="41"/>
    </location>
</feature>
<dbReference type="Proteomes" id="UP000523821">
    <property type="component" value="Unassembled WGS sequence"/>
</dbReference>
<dbReference type="RefSeq" id="WP_183853277.1">
    <property type="nucleotide sequence ID" value="NZ_JACHOO010000002.1"/>
</dbReference>
<proteinExistence type="inferred from homology"/>
<accession>A0A7W9FJR6</accession>
<evidence type="ECO:0000256" key="7">
    <source>
        <dbReference type="ARBA" id="ARBA00022692"/>
    </source>
</evidence>
<keyword evidence="18" id="KW-1185">Reference proteome</keyword>
<evidence type="ECO:0000256" key="10">
    <source>
        <dbReference type="ARBA" id="ARBA00023136"/>
    </source>
</evidence>
<dbReference type="GO" id="GO:0017038">
    <property type="term" value="P:protein import"/>
    <property type="evidence" value="ECO:0007669"/>
    <property type="project" value="TreeGrafter"/>
</dbReference>
<dbReference type="Pfam" id="PF01618">
    <property type="entry name" value="MotA_ExbB"/>
    <property type="match status" value="1"/>
</dbReference>
<dbReference type="InterPro" id="IPR014164">
    <property type="entry name" value="TonB_ExbB_1"/>
</dbReference>
<feature type="domain" description="MotA/TolQ/ExbB proton channel" evidence="16">
    <location>
        <begin position="156"/>
        <end position="266"/>
    </location>
</feature>
<evidence type="ECO:0000313" key="18">
    <source>
        <dbReference type="Proteomes" id="UP000523821"/>
    </source>
</evidence>
<keyword evidence="4 12" id="KW-0813">Transport</keyword>
<dbReference type="PANTHER" id="PTHR30625:SF16">
    <property type="entry name" value="BIOPOLYMER TRANSPORT PROTEIN EXBB"/>
    <property type="match status" value="1"/>
</dbReference>
<dbReference type="InterPro" id="IPR050790">
    <property type="entry name" value="ExbB/TolQ_transport"/>
</dbReference>
<dbReference type="AlphaFoldDB" id="A0A7W9FJR6"/>
<keyword evidence="8 12" id="KW-0653">Protein transport</keyword>
<feature type="chain" id="PRO_5031144436" description="Biopolymer transport protein ExbB" evidence="15">
    <location>
        <begin position="22"/>
        <end position="303"/>
    </location>
</feature>
<dbReference type="GO" id="GO:0005886">
    <property type="term" value="C:plasma membrane"/>
    <property type="evidence" value="ECO:0007669"/>
    <property type="project" value="UniProtKB-SubCell"/>
</dbReference>
<name>A0A7W9FJR6_9HYPH</name>
<gene>
    <name evidence="17" type="ORF">GGQ63_001059</name>
</gene>
<reference evidence="17 18" key="1">
    <citation type="submission" date="2020-08" db="EMBL/GenBank/DDBJ databases">
        <title>Genomic Encyclopedia of Type Strains, Phase IV (KMG-IV): sequencing the most valuable type-strain genomes for metagenomic binning, comparative biology and taxonomic classification.</title>
        <authorList>
            <person name="Goeker M."/>
        </authorList>
    </citation>
    <scope>NUCLEOTIDE SEQUENCE [LARGE SCALE GENOMIC DNA]</scope>
    <source>
        <strain evidence="17 18">DSM 16268</strain>
    </source>
</reference>
<keyword evidence="6" id="KW-0997">Cell inner membrane</keyword>
<organism evidence="17 18">
    <name type="scientific">Prosthecomicrobium pneumaticum</name>
    <dbReference type="NCBI Taxonomy" id="81895"/>
    <lineage>
        <taxon>Bacteria</taxon>
        <taxon>Pseudomonadati</taxon>
        <taxon>Pseudomonadota</taxon>
        <taxon>Alphaproteobacteria</taxon>
        <taxon>Hyphomicrobiales</taxon>
        <taxon>Kaistiaceae</taxon>
        <taxon>Prosthecomicrobium</taxon>
    </lineage>
</organism>
<keyword evidence="7 14" id="KW-0812">Transmembrane</keyword>
<comment type="similarity">
    <text evidence="12">Belongs to the exbB/tolQ family.</text>
</comment>
<evidence type="ECO:0000256" key="14">
    <source>
        <dbReference type="SAM" id="Phobius"/>
    </source>
</evidence>